<reference evidence="2 3" key="1">
    <citation type="journal article" date="2020" name="Nat. Food">
        <title>A phased Vanilla planifolia genome enables genetic improvement of flavour and production.</title>
        <authorList>
            <person name="Hasing T."/>
            <person name="Tang H."/>
            <person name="Brym M."/>
            <person name="Khazi F."/>
            <person name="Huang T."/>
            <person name="Chambers A.H."/>
        </authorList>
    </citation>
    <scope>NUCLEOTIDE SEQUENCE [LARGE SCALE GENOMIC DNA]</scope>
    <source>
        <tissue evidence="2">Leaf</tissue>
    </source>
</reference>
<feature type="compositionally biased region" description="Basic and acidic residues" evidence="1">
    <location>
        <begin position="12"/>
        <end position="27"/>
    </location>
</feature>
<feature type="compositionally biased region" description="Polar residues" evidence="1">
    <location>
        <begin position="1"/>
        <end position="11"/>
    </location>
</feature>
<keyword evidence="3" id="KW-1185">Reference proteome</keyword>
<proteinExistence type="predicted"/>
<organism evidence="2 3">
    <name type="scientific">Vanilla planifolia</name>
    <name type="common">Vanilla</name>
    <dbReference type="NCBI Taxonomy" id="51239"/>
    <lineage>
        <taxon>Eukaryota</taxon>
        <taxon>Viridiplantae</taxon>
        <taxon>Streptophyta</taxon>
        <taxon>Embryophyta</taxon>
        <taxon>Tracheophyta</taxon>
        <taxon>Spermatophyta</taxon>
        <taxon>Magnoliopsida</taxon>
        <taxon>Liliopsida</taxon>
        <taxon>Asparagales</taxon>
        <taxon>Orchidaceae</taxon>
        <taxon>Vanilloideae</taxon>
        <taxon>Vanilleae</taxon>
        <taxon>Vanilla</taxon>
    </lineage>
</organism>
<accession>A0A835RCT2</accession>
<protein>
    <submittedName>
        <fullName evidence="2">Uncharacterized protein</fullName>
    </submittedName>
</protein>
<sequence length="160" mass="19025">MTPTSPNNLINNHRDRQKEKRESERLTDLCPGEDECENLRDSPFQQPAYLAESLVLRLPHRRYRRHTRSRLKKYLRKSTKDRQKVKEIRTLELSAEIYWSLKGEDRKGGALLPRWKRKPGVRPRSCGRVKRRDDGESGRRIRKRKRADSRWISPPSLARG</sequence>
<dbReference type="EMBL" id="JADCNL010000003">
    <property type="protein sequence ID" value="KAG0488053.1"/>
    <property type="molecule type" value="Genomic_DNA"/>
</dbReference>
<feature type="region of interest" description="Disordered" evidence="1">
    <location>
        <begin position="1"/>
        <end position="27"/>
    </location>
</feature>
<evidence type="ECO:0000313" key="3">
    <source>
        <dbReference type="Proteomes" id="UP000636800"/>
    </source>
</evidence>
<name>A0A835RCT2_VANPL</name>
<feature type="region of interest" description="Disordered" evidence="1">
    <location>
        <begin position="110"/>
        <end position="160"/>
    </location>
</feature>
<comment type="caution">
    <text evidence="2">The sequence shown here is derived from an EMBL/GenBank/DDBJ whole genome shotgun (WGS) entry which is preliminary data.</text>
</comment>
<dbReference type="Proteomes" id="UP000636800">
    <property type="component" value="Chromosome 3"/>
</dbReference>
<feature type="compositionally biased region" description="Basic residues" evidence="1">
    <location>
        <begin position="114"/>
        <end position="130"/>
    </location>
</feature>
<evidence type="ECO:0000256" key="1">
    <source>
        <dbReference type="SAM" id="MobiDB-lite"/>
    </source>
</evidence>
<dbReference type="AlphaFoldDB" id="A0A835RCT2"/>
<evidence type="ECO:0000313" key="2">
    <source>
        <dbReference type="EMBL" id="KAG0488053.1"/>
    </source>
</evidence>
<gene>
    <name evidence="2" type="ORF">HPP92_006864</name>
</gene>